<evidence type="ECO:0000256" key="2">
    <source>
        <dbReference type="SAM" id="MobiDB-lite"/>
    </source>
</evidence>
<keyword evidence="4" id="KW-1185">Reference proteome</keyword>
<evidence type="ECO:0000313" key="3">
    <source>
        <dbReference type="EMBL" id="KAG2374421.1"/>
    </source>
</evidence>
<feature type="coiled-coil region" evidence="1">
    <location>
        <begin position="297"/>
        <end position="343"/>
    </location>
</feature>
<comment type="caution">
    <text evidence="3">The sequence shown here is derived from an EMBL/GenBank/DDBJ whole genome shotgun (WGS) entry which is preliminary data.</text>
</comment>
<evidence type="ECO:0000313" key="4">
    <source>
        <dbReference type="Proteomes" id="UP000816034"/>
    </source>
</evidence>
<organism evidence="3 4">
    <name type="scientific">Naegleria lovaniensis</name>
    <name type="common">Amoeba</name>
    <dbReference type="NCBI Taxonomy" id="51637"/>
    <lineage>
        <taxon>Eukaryota</taxon>
        <taxon>Discoba</taxon>
        <taxon>Heterolobosea</taxon>
        <taxon>Tetramitia</taxon>
        <taxon>Eutetramitia</taxon>
        <taxon>Vahlkampfiidae</taxon>
        <taxon>Naegleria</taxon>
    </lineage>
</organism>
<sequence>MQMPSKGRLISSSSSLSKPPSSIDPIHHQPQNENGSTSMEFMTNIQSHSMNRNANNNLQSLSEQQYSILPEKYNYSSSAIPFRESKAVITSTSIQPHQHSTSSDIISSRLVHQRNVNNNNPSHNLRHRNQPPPNGNFNNLFRSETTTPFSSIQNIQNVNSYSSYTDVANSSVKENNIEASIQSKIKALSKASEKQNGSKICSNSFTKDGPRSSPRRHTLHVDDPKRLRPSTCKTSSDDKTQPYPIPVLSPTTIEVVQRLSDKYVATSKRNNNRKVSTAFVAKFVEIERKKRQMKDMNQHKEMQLEMSKNAKEEKENAVVKKLSRELEERLESISQKLSFLEKQSHRDKELIQFYRNRERHFTGGKPSKALTSSLLSSSNSSMNNIHLAVNNLFEQPVVDPFDLTKMSPPKGVSFQSIVYYWKVFCKITYVCRFVLAREH</sequence>
<feature type="compositionally biased region" description="Low complexity" evidence="2">
    <location>
        <begin position="1"/>
        <end position="23"/>
    </location>
</feature>
<protein>
    <submittedName>
        <fullName evidence="3">Uncharacterized protein</fullName>
    </submittedName>
</protein>
<feature type="region of interest" description="Disordered" evidence="2">
    <location>
        <begin position="1"/>
        <end position="37"/>
    </location>
</feature>
<dbReference type="AlphaFoldDB" id="A0AA88KFV5"/>
<dbReference type="GeneID" id="68103159"/>
<gene>
    <name evidence="3" type="ORF">C9374_010705</name>
</gene>
<feature type="region of interest" description="Disordered" evidence="2">
    <location>
        <begin position="191"/>
        <end position="246"/>
    </location>
</feature>
<proteinExistence type="predicted"/>
<reference evidence="3 4" key="1">
    <citation type="journal article" date="2018" name="BMC Genomics">
        <title>The genome of Naegleria lovaniensis, the basis for a comparative approach to unravel pathogenicity factors of the human pathogenic amoeba N. fowleri.</title>
        <authorList>
            <person name="Liechti N."/>
            <person name="Schurch N."/>
            <person name="Bruggmann R."/>
            <person name="Wittwer M."/>
        </authorList>
    </citation>
    <scope>NUCLEOTIDE SEQUENCE [LARGE SCALE GENOMIC DNA]</scope>
    <source>
        <strain evidence="3 4">ATCC 30569</strain>
    </source>
</reference>
<evidence type="ECO:0000256" key="1">
    <source>
        <dbReference type="SAM" id="Coils"/>
    </source>
</evidence>
<keyword evidence="1" id="KW-0175">Coiled coil</keyword>
<name>A0AA88KFV5_NAELO</name>
<feature type="region of interest" description="Disordered" evidence="2">
    <location>
        <begin position="117"/>
        <end position="137"/>
    </location>
</feature>
<feature type="compositionally biased region" description="Polar residues" evidence="2">
    <location>
        <begin position="194"/>
        <end position="206"/>
    </location>
</feature>
<dbReference type="EMBL" id="PYSW02000045">
    <property type="protein sequence ID" value="KAG2374421.1"/>
    <property type="molecule type" value="Genomic_DNA"/>
</dbReference>
<dbReference type="RefSeq" id="XP_044543595.1">
    <property type="nucleotide sequence ID" value="XM_044686279.1"/>
</dbReference>
<dbReference type="Proteomes" id="UP000816034">
    <property type="component" value="Unassembled WGS sequence"/>
</dbReference>
<accession>A0AA88KFV5</accession>